<evidence type="ECO:0000313" key="10">
    <source>
        <dbReference type="EMBL" id="OQR79493.1"/>
    </source>
</evidence>
<keyword evidence="4" id="KW-0677">Repeat</keyword>
<reference evidence="10 11" key="1">
    <citation type="journal article" date="2017" name="Gigascience">
        <title>Draft genome of the honey bee ectoparasitic mite, Tropilaelaps mercedesae, is shaped by the parasitic life history.</title>
        <authorList>
            <person name="Dong X."/>
            <person name="Armstrong S.D."/>
            <person name="Xia D."/>
            <person name="Makepeace B.L."/>
            <person name="Darby A.C."/>
            <person name="Kadowaki T."/>
        </authorList>
    </citation>
    <scope>NUCLEOTIDE SEQUENCE [LARGE SCALE GENOMIC DNA]</scope>
    <source>
        <strain evidence="10">Wuxi-XJTLU</strain>
    </source>
</reference>
<dbReference type="OrthoDB" id="3666223at2759"/>
<comment type="subcellular location">
    <subcellularLocation>
        <location evidence="1">Target cell membrane</location>
    </subcellularLocation>
</comment>
<dbReference type="InParanoid" id="A0A1V9Y1C6"/>
<keyword evidence="3" id="KW-1052">Target cell membrane</keyword>
<feature type="region of interest" description="Disordered" evidence="9">
    <location>
        <begin position="65"/>
        <end position="116"/>
    </location>
</feature>
<evidence type="ECO:0000256" key="8">
    <source>
        <dbReference type="PROSITE-ProRule" id="PRU00023"/>
    </source>
</evidence>
<organism evidence="10 11">
    <name type="scientific">Tropilaelaps mercedesae</name>
    <dbReference type="NCBI Taxonomy" id="418985"/>
    <lineage>
        <taxon>Eukaryota</taxon>
        <taxon>Metazoa</taxon>
        <taxon>Ecdysozoa</taxon>
        <taxon>Arthropoda</taxon>
        <taxon>Chelicerata</taxon>
        <taxon>Arachnida</taxon>
        <taxon>Acari</taxon>
        <taxon>Parasitiformes</taxon>
        <taxon>Mesostigmata</taxon>
        <taxon>Gamasina</taxon>
        <taxon>Dermanyssoidea</taxon>
        <taxon>Laelapidae</taxon>
        <taxon>Tropilaelaps</taxon>
    </lineage>
</organism>
<evidence type="ECO:0000256" key="9">
    <source>
        <dbReference type="SAM" id="MobiDB-lite"/>
    </source>
</evidence>
<keyword evidence="5" id="KW-0528">Neurotoxin</keyword>
<evidence type="ECO:0000256" key="4">
    <source>
        <dbReference type="ARBA" id="ARBA00022737"/>
    </source>
</evidence>
<feature type="compositionally biased region" description="Basic and acidic residues" evidence="9">
    <location>
        <begin position="65"/>
        <end position="75"/>
    </location>
</feature>
<dbReference type="AlphaFoldDB" id="A0A1V9Y1C6"/>
<keyword evidence="11" id="KW-1185">Reference proteome</keyword>
<evidence type="ECO:0000256" key="5">
    <source>
        <dbReference type="ARBA" id="ARBA00023028"/>
    </source>
</evidence>
<dbReference type="PANTHER" id="PTHR24173:SF74">
    <property type="entry name" value="ANKYRIN REPEAT DOMAIN-CONTAINING PROTEIN 16"/>
    <property type="match status" value="1"/>
</dbReference>
<evidence type="ECO:0000256" key="2">
    <source>
        <dbReference type="ARBA" id="ARBA00022483"/>
    </source>
</evidence>
<dbReference type="SUPFAM" id="SSF48403">
    <property type="entry name" value="Ankyrin repeat"/>
    <property type="match status" value="1"/>
</dbReference>
<dbReference type="Pfam" id="PF12796">
    <property type="entry name" value="Ank_2"/>
    <property type="match status" value="1"/>
</dbReference>
<evidence type="ECO:0000256" key="6">
    <source>
        <dbReference type="ARBA" id="ARBA00023043"/>
    </source>
</evidence>
<accession>A0A1V9Y1C6</accession>
<keyword evidence="6 8" id="KW-0040">ANK repeat</keyword>
<proteinExistence type="predicted"/>
<evidence type="ECO:0000256" key="1">
    <source>
        <dbReference type="ARBA" id="ARBA00004175"/>
    </source>
</evidence>
<dbReference type="GO" id="GO:0044231">
    <property type="term" value="C:host cell presynaptic membrane"/>
    <property type="evidence" value="ECO:0007669"/>
    <property type="project" value="UniProtKB-KW"/>
</dbReference>
<keyword evidence="2" id="KW-0268">Exocytosis</keyword>
<keyword evidence="7" id="KW-0472">Membrane</keyword>
<dbReference type="GO" id="GO:0044218">
    <property type="term" value="C:other organism cell membrane"/>
    <property type="evidence" value="ECO:0007669"/>
    <property type="project" value="UniProtKB-KW"/>
</dbReference>
<dbReference type="InterPro" id="IPR036770">
    <property type="entry name" value="Ankyrin_rpt-contain_sf"/>
</dbReference>
<dbReference type="PROSITE" id="PS50297">
    <property type="entry name" value="ANK_REP_REGION"/>
    <property type="match status" value="1"/>
</dbReference>
<protein>
    <submittedName>
        <fullName evidence="10">Uncharacterized protein</fullName>
    </submittedName>
</protein>
<comment type="caution">
    <text evidence="10">The sequence shown here is derived from an EMBL/GenBank/DDBJ whole genome shotgun (WGS) entry which is preliminary data.</text>
</comment>
<evidence type="ECO:0000256" key="3">
    <source>
        <dbReference type="ARBA" id="ARBA00022537"/>
    </source>
</evidence>
<dbReference type="PROSITE" id="PS50088">
    <property type="entry name" value="ANK_REPEAT"/>
    <property type="match status" value="1"/>
</dbReference>
<dbReference type="InterPro" id="IPR002110">
    <property type="entry name" value="Ankyrin_rpt"/>
</dbReference>
<sequence>MVTFCLERCGDVDVNQRGRSQATALHEAASKGFVSGARALLERGADPETETPQGVRPLHEAAAKGHIELGERDLARTGQGRKRGFCPRQPRSAAPVAPSKAGKKNVKRGEHESRLE</sequence>
<evidence type="ECO:0000256" key="7">
    <source>
        <dbReference type="ARBA" id="ARBA00023298"/>
    </source>
</evidence>
<keyword evidence="5" id="KW-0800">Toxin</keyword>
<dbReference type="Proteomes" id="UP000192247">
    <property type="component" value="Unassembled WGS sequence"/>
</dbReference>
<gene>
    <name evidence="10" type="ORF">BIW11_05697</name>
</gene>
<dbReference type="Gene3D" id="1.25.40.20">
    <property type="entry name" value="Ankyrin repeat-containing domain"/>
    <property type="match status" value="1"/>
</dbReference>
<dbReference type="PANTHER" id="PTHR24173">
    <property type="entry name" value="ANKYRIN REPEAT CONTAINING"/>
    <property type="match status" value="1"/>
</dbReference>
<keyword evidence="5" id="KW-0638">Presynaptic neurotoxin</keyword>
<keyword evidence="7" id="KW-1053">Target membrane</keyword>
<name>A0A1V9Y1C6_9ACAR</name>
<dbReference type="GO" id="GO:0006887">
    <property type="term" value="P:exocytosis"/>
    <property type="evidence" value="ECO:0007669"/>
    <property type="project" value="UniProtKB-KW"/>
</dbReference>
<dbReference type="EMBL" id="MNPL01001054">
    <property type="protein sequence ID" value="OQR79493.1"/>
    <property type="molecule type" value="Genomic_DNA"/>
</dbReference>
<evidence type="ECO:0000313" key="11">
    <source>
        <dbReference type="Proteomes" id="UP000192247"/>
    </source>
</evidence>
<feature type="compositionally biased region" description="Basic and acidic residues" evidence="9">
    <location>
        <begin position="107"/>
        <end position="116"/>
    </location>
</feature>
<feature type="repeat" description="ANK" evidence="8">
    <location>
        <begin position="20"/>
        <end position="52"/>
    </location>
</feature>